<name>A0AAV4C216_9GAST</name>
<evidence type="ECO:0000313" key="1">
    <source>
        <dbReference type="EMBL" id="GFO25164.1"/>
    </source>
</evidence>
<gene>
    <name evidence="1" type="ORF">PoB_005166900</name>
</gene>
<dbReference type="EMBL" id="BLXT01005715">
    <property type="protein sequence ID" value="GFO25164.1"/>
    <property type="molecule type" value="Genomic_DNA"/>
</dbReference>
<keyword evidence="2" id="KW-1185">Reference proteome</keyword>
<protein>
    <submittedName>
        <fullName evidence="1">Uncharacterized protein</fullName>
    </submittedName>
</protein>
<accession>A0AAV4C216</accession>
<dbReference type="AlphaFoldDB" id="A0AAV4C216"/>
<comment type="caution">
    <text evidence="1">The sequence shown here is derived from an EMBL/GenBank/DDBJ whole genome shotgun (WGS) entry which is preliminary data.</text>
</comment>
<organism evidence="1 2">
    <name type="scientific">Plakobranchus ocellatus</name>
    <dbReference type="NCBI Taxonomy" id="259542"/>
    <lineage>
        <taxon>Eukaryota</taxon>
        <taxon>Metazoa</taxon>
        <taxon>Spiralia</taxon>
        <taxon>Lophotrochozoa</taxon>
        <taxon>Mollusca</taxon>
        <taxon>Gastropoda</taxon>
        <taxon>Heterobranchia</taxon>
        <taxon>Euthyneura</taxon>
        <taxon>Panpulmonata</taxon>
        <taxon>Sacoglossa</taxon>
        <taxon>Placobranchoidea</taxon>
        <taxon>Plakobranchidae</taxon>
        <taxon>Plakobranchus</taxon>
    </lineage>
</organism>
<proteinExistence type="predicted"/>
<sequence>MEQTGEQLIQVVPFDSNGARQGKLDLTWLQVLQIGHRKVHQWCCHFRISEDAFSKL</sequence>
<dbReference type="Proteomes" id="UP000735302">
    <property type="component" value="Unassembled WGS sequence"/>
</dbReference>
<evidence type="ECO:0000313" key="2">
    <source>
        <dbReference type="Proteomes" id="UP000735302"/>
    </source>
</evidence>
<reference evidence="1 2" key="1">
    <citation type="journal article" date="2021" name="Elife">
        <title>Chloroplast acquisition without the gene transfer in kleptoplastic sea slugs, Plakobranchus ocellatus.</title>
        <authorList>
            <person name="Maeda T."/>
            <person name="Takahashi S."/>
            <person name="Yoshida T."/>
            <person name="Shimamura S."/>
            <person name="Takaki Y."/>
            <person name="Nagai Y."/>
            <person name="Toyoda A."/>
            <person name="Suzuki Y."/>
            <person name="Arimoto A."/>
            <person name="Ishii H."/>
            <person name="Satoh N."/>
            <person name="Nishiyama T."/>
            <person name="Hasebe M."/>
            <person name="Maruyama T."/>
            <person name="Minagawa J."/>
            <person name="Obokata J."/>
            <person name="Shigenobu S."/>
        </authorList>
    </citation>
    <scope>NUCLEOTIDE SEQUENCE [LARGE SCALE GENOMIC DNA]</scope>
</reference>
<feature type="non-terminal residue" evidence="1">
    <location>
        <position position="56"/>
    </location>
</feature>